<accession>A0A6N4SMY4</accession>
<name>A0A6N4SMY4_CYTH3</name>
<organism evidence="1 2">
    <name type="scientific">Cytophaga hutchinsonii (strain ATCC 33406 / DSM 1761 / CIP 103989 / NBRC 15051 / NCIMB 9469 / D465)</name>
    <dbReference type="NCBI Taxonomy" id="269798"/>
    <lineage>
        <taxon>Bacteria</taxon>
        <taxon>Pseudomonadati</taxon>
        <taxon>Bacteroidota</taxon>
        <taxon>Cytophagia</taxon>
        <taxon>Cytophagales</taxon>
        <taxon>Cytophagaceae</taxon>
        <taxon>Cytophaga</taxon>
    </lineage>
</organism>
<evidence type="ECO:0008006" key="3">
    <source>
        <dbReference type="Google" id="ProtNLM"/>
    </source>
</evidence>
<dbReference type="SUPFAM" id="SSF51556">
    <property type="entry name" value="Metallo-dependent hydrolases"/>
    <property type="match status" value="1"/>
</dbReference>
<dbReference type="Gene3D" id="3.20.20.140">
    <property type="entry name" value="Metal-dependent hydrolases"/>
    <property type="match status" value="1"/>
</dbReference>
<dbReference type="AlphaFoldDB" id="A0A6N4SMY4"/>
<sequence length="585" mass="66833">MKSSFYADMHCHPQGRSFNYFRNNPSAITKASQNLPKQWSPWVLPDADGSIENWSKQLKGKRPGHFSQADFNRLAAGNVRLVFASLYPLEKGFVTGKVSTGFGQLLHALLKPFSFLSENNTLRALVQSLQMRYPAKRIRFFQGKTSEPFNYWEETKAEYYFLAAHDGVQQEQTFKYFSDTCNSDRHANTTHQIHAFQLNHRYEIVQSKEHLETLISDIEKTNNCIAVVLTIEGGHVFSTDSSDKLLSWPAIHKRLLELKNWGRKISETDAEKKDLNNIHALKEWMDQATGTYLHNPIFILNLSHHFNNYLACHARSLPDKLRLLMDQSEGMFEEDAISKTGRQVIECCLNIKCVKNGNDILIEEGFQGNRILIDVKHMSPAARAIYYRDYIIPHNTKHPENKIPVVATHAGVVGPGYETLETLKEQDLNCLIKDVIKQDVTKFNFTSWGINMCLEDIKVIVQSGGIIALSLDQRILGNPGGKSGTEDFARNLQYIISEAKQHGFVSEEINNSIWDSVAIASDFDGFIDPIDECPSAICFEQFHDLLKKHLSKEAETFFEPYTIDICLEKLFGLNTYNFTRNYFPR</sequence>
<dbReference type="KEGG" id="chu:CHU_0351"/>
<dbReference type="Proteomes" id="UP000001822">
    <property type="component" value="Chromosome"/>
</dbReference>
<keyword evidence="2" id="KW-1185">Reference proteome</keyword>
<dbReference type="OrthoDB" id="611177at2"/>
<protein>
    <recommendedName>
        <fullName evidence="3">Membrane dipeptidase (Peptidase family M19)</fullName>
    </recommendedName>
</protein>
<evidence type="ECO:0000313" key="1">
    <source>
        <dbReference type="EMBL" id="ABG57641.1"/>
    </source>
</evidence>
<dbReference type="InterPro" id="IPR032466">
    <property type="entry name" value="Metal_Hydrolase"/>
</dbReference>
<evidence type="ECO:0000313" key="2">
    <source>
        <dbReference type="Proteomes" id="UP000001822"/>
    </source>
</evidence>
<dbReference type="RefSeq" id="WP_011583757.1">
    <property type="nucleotide sequence ID" value="NC_008255.1"/>
</dbReference>
<reference evidence="1 2" key="1">
    <citation type="journal article" date="2007" name="Appl. Environ. Microbiol.">
        <title>Genome sequence of the cellulolytic gliding bacterium Cytophaga hutchinsonii.</title>
        <authorList>
            <person name="Xie G."/>
            <person name="Bruce D.C."/>
            <person name="Challacombe J.F."/>
            <person name="Chertkov O."/>
            <person name="Detter J.C."/>
            <person name="Gilna P."/>
            <person name="Han C.S."/>
            <person name="Lucas S."/>
            <person name="Misra M."/>
            <person name="Myers G.L."/>
            <person name="Richardson P."/>
            <person name="Tapia R."/>
            <person name="Thayer N."/>
            <person name="Thompson L.S."/>
            <person name="Brettin T.S."/>
            <person name="Henrissat B."/>
            <person name="Wilson D.B."/>
            <person name="McBride M.J."/>
        </authorList>
    </citation>
    <scope>NUCLEOTIDE SEQUENCE [LARGE SCALE GENOMIC DNA]</scope>
    <source>
        <strain evidence="2">ATCC 33406 / DSM 1761 / CIP 103989 / NBRC 15051 / NCIMB 9469 / D465</strain>
    </source>
</reference>
<proteinExistence type="predicted"/>
<gene>
    <name evidence="1" type="ordered locus">CHU_0351</name>
</gene>
<dbReference type="EMBL" id="CP000383">
    <property type="protein sequence ID" value="ABG57641.1"/>
    <property type="molecule type" value="Genomic_DNA"/>
</dbReference>